<dbReference type="Pfam" id="PF01498">
    <property type="entry name" value="HTH_Tnp_Tc3_2"/>
    <property type="match status" value="1"/>
</dbReference>
<dbReference type="OrthoDB" id="9996331at2759"/>
<proteinExistence type="predicted"/>
<keyword evidence="4" id="KW-1185">Reference proteome</keyword>
<dbReference type="GO" id="GO:0005634">
    <property type="term" value="C:nucleus"/>
    <property type="evidence" value="ECO:0007669"/>
    <property type="project" value="UniProtKB-SubCell"/>
</dbReference>
<name>A0A9R0E2V1_SPOFR</name>
<sequence>MPGFRRHMDMETAARAVSLLQEGQSQRSVAMQLGVSRRAIRNVWERFQETGSVARRPGSGRVRATTAQEDRYLRLTARRERTLTARTLQTRLRQSTGTRVSDQTIRNRLHEDGQRSRVRAIRLKLTRAHRAAHLRYGPMKPEINK</sequence>
<evidence type="ECO:0000313" key="4">
    <source>
        <dbReference type="Proteomes" id="UP000829999"/>
    </source>
</evidence>
<feature type="domain" description="Insertion element IS150 protein InsJ-like helix-turn-helix" evidence="3">
    <location>
        <begin position="14"/>
        <end position="61"/>
    </location>
</feature>
<dbReference type="InterPro" id="IPR002492">
    <property type="entry name" value="Transposase_Tc1-like"/>
</dbReference>
<evidence type="ECO:0000259" key="3">
    <source>
        <dbReference type="Pfam" id="PF13518"/>
    </source>
</evidence>
<gene>
    <name evidence="5" type="primary">LOC126911954</name>
</gene>
<dbReference type="InterPro" id="IPR009057">
    <property type="entry name" value="Homeodomain-like_sf"/>
</dbReference>
<protein>
    <submittedName>
        <fullName evidence="5">Uncharacterized protein LOC126911954</fullName>
    </submittedName>
</protein>
<dbReference type="RefSeq" id="XP_050557406.1">
    <property type="nucleotide sequence ID" value="XM_050701449.1"/>
</dbReference>
<dbReference type="GO" id="GO:0006313">
    <property type="term" value="P:DNA transposition"/>
    <property type="evidence" value="ECO:0007669"/>
    <property type="project" value="InterPro"/>
</dbReference>
<dbReference type="AlphaFoldDB" id="A0A9R0E2V1"/>
<reference evidence="5" key="1">
    <citation type="submission" date="2025-08" db="UniProtKB">
        <authorList>
            <consortium name="RefSeq"/>
        </authorList>
    </citation>
    <scope>IDENTIFICATION</scope>
    <source>
        <tissue evidence="5">Whole larval tissue</tissue>
    </source>
</reference>
<dbReference type="Proteomes" id="UP000829999">
    <property type="component" value="Chromosome 20"/>
</dbReference>
<dbReference type="SUPFAM" id="SSF46689">
    <property type="entry name" value="Homeodomain-like"/>
    <property type="match status" value="1"/>
</dbReference>
<feature type="domain" description="Transposase Tc1-like" evidence="2">
    <location>
        <begin position="70"/>
        <end position="135"/>
    </location>
</feature>
<dbReference type="Gene3D" id="1.10.10.10">
    <property type="entry name" value="Winged helix-like DNA-binding domain superfamily/Winged helix DNA-binding domain"/>
    <property type="match status" value="1"/>
</dbReference>
<evidence type="ECO:0000259" key="2">
    <source>
        <dbReference type="Pfam" id="PF01498"/>
    </source>
</evidence>
<dbReference type="InterPro" id="IPR055247">
    <property type="entry name" value="InsJ-like_HTH"/>
</dbReference>
<comment type="subcellular location">
    <subcellularLocation>
        <location evidence="1">Nucleus</location>
    </subcellularLocation>
</comment>
<dbReference type="GeneID" id="126911954"/>
<dbReference type="GO" id="GO:0015074">
    <property type="term" value="P:DNA integration"/>
    <property type="evidence" value="ECO:0007669"/>
    <property type="project" value="InterPro"/>
</dbReference>
<evidence type="ECO:0000313" key="5">
    <source>
        <dbReference type="RefSeq" id="XP_050557406.1"/>
    </source>
</evidence>
<dbReference type="InterPro" id="IPR036388">
    <property type="entry name" value="WH-like_DNA-bd_sf"/>
</dbReference>
<accession>A0A9R0E2V1</accession>
<dbReference type="GO" id="GO:0003677">
    <property type="term" value="F:DNA binding"/>
    <property type="evidence" value="ECO:0007669"/>
    <property type="project" value="InterPro"/>
</dbReference>
<dbReference type="Pfam" id="PF13518">
    <property type="entry name" value="HTH_28"/>
    <property type="match status" value="1"/>
</dbReference>
<evidence type="ECO:0000256" key="1">
    <source>
        <dbReference type="ARBA" id="ARBA00004123"/>
    </source>
</evidence>
<organism evidence="4 5">
    <name type="scientific">Spodoptera frugiperda</name>
    <name type="common">Fall armyworm</name>
    <dbReference type="NCBI Taxonomy" id="7108"/>
    <lineage>
        <taxon>Eukaryota</taxon>
        <taxon>Metazoa</taxon>
        <taxon>Ecdysozoa</taxon>
        <taxon>Arthropoda</taxon>
        <taxon>Hexapoda</taxon>
        <taxon>Insecta</taxon>
        <taxon>Pterygota</taxon>
        <taxon>Neoptera</taxon>
        <taxon>Endopterygota</taxon>
        <taxon>Lepidoptera</taxon>
        <taxon>Glossata</taxon>
        <taxon>Ditrysia</taxon>
        <taxon>Noctuoidea</taxon>
        <taxon>Noctuidae</taxon>
        <taxon>Amphipyrinae</taxon>
        <taxon>Spodoptera</taxon>
    </lineage>
</organism>